<dbReference type="Proteomes" id="UP000243096">
    <property type="component" value="Unassembled WGS sequence"/>
</dbReference>
<reference evidence="1 2" key="1">
    <citation type="submission" date="2018-01" db="EMBL/GenBank/DDBJ databases">
        <title>Genomic Encyclopedia of Type Strains, Phase III (KMG-III): the genomes of soil and plant-associated and newly described type strains.</title>
        <authorList>
            <person name="Whitman W."/>
        </authorList>
    </citation>
    <scope>NUCLEOTIDE SEQUENCE [LARGE SCALE GENOMIC DNA]</scope>
    <source>
        <strain evidence="1 2">HKI456</strain>
    </source>
</reference>
<keyword evidence="2" id="KW-1185">Reference proteome</keyword>
<name>A0A2P5K7G3_9BURK</name>
<gene>
    <name evidence="1" type="ORF">B0O95_1182</name>
</gene>
<comment type="caution">
    <text evidence="1">The sequence shown here is derived from an EMBL/GenBank/DDBJ whole genome shotgun (WGS) entry which is preliminary data.</text>
</comment>
<proteinExistence type="predicted"/>
<organism evidence="1 2">
    <name type="scientific">Mycetohabitans endofungorum</name>
    <dbReference type="NCBI Taxonomy" id="417203"/>
    <lineage>
        <taxon>Bacteria</taxon>
        <taxon>Pseudomonadati</taxon>
        <taxon>Pseudomonadota</taxon>
        <taxon>Betaproteobacteria</taxon>
        <taxon>Burkholderiales</taxon>
        <taxon>Burkholderiaceae</taxon>
        <taxon>Mycetohabitans</taxon>
    </lineage>
</organism>
<dbReference type="AlphaFoldDB" id="A0A2P5K7G3"/>
<protein>
    <submittedName>
        <fullName evidence="1">Uncharacterized protein</fullName>
    </submittedName>
</protein>
<accession>A0A2P5K7G3</accession>
<evidence type="ECO:0000313" key="2">
    <source>
        <dbReference type="Proteomes" id="UP000243096"/>
    </source>
</evidence>
<sequence>MRTCYGGRLKVQALSPTSAWRSCVACEDHPGSAWVIRSLAAFVWSAGCWEPYELRGSRTILGARGGRFPRARLALRCTVKNASSGVSVLPSPNQRWASGLAFAACDCSRWLRRFAKSFYNTAYCTPMRRLRKCSFQVKERRNAHTYGHTPRRSSLTGVLSSMNSPIVARANMLASSSVIGAASWYVTTTAATKPGNSSPRRARYEA</sequence>
<evidence type="ECO:0000313" key="1">
    <source>
        <dbReference type="EMBL" id="PPB81887.1"/>
    </source>
</evidence>
<dbReference type="EMBL" id="PRDW01000018">
    <property type="protein sequence ID" value="PPB81887.1"/>
    <property type="molecule type" value="Genomic_DNA"/>
</dbReference>